<protein>
    <submittedName>
        <fullName evidence="3">Putative fimbrial protein</fullName>
    </submittedName>
</protein>
<dbReference type="RefSeq" id="WP_235205551.1">
    <property type="nucleotide sequence ID" value="NZ_CP008896.1"/>
</dbReference>
<organism evidence="3 4">
    <name type="scientific">Pseudomonas fluorescens</name>
    <dbReference type="NCBI Taxonomy" id="294"/>
    <lineage>
        <taxon>Bacteria</taxon>
        <taxon>Pseudomonadati</taxon>
        <taxon>Pseudomonadota</taxon>
        <taxon>Gammaproteobacteria</taxon>
        <taxon>Pseudomonadales</taxon>
        <taxon>Pseudomonadaceae</taxon>
        <taxon>Pseudomonas</taxon>
    </lineage>
</organism>
<dbReference type="InterPro" id="IPR000259">
    <property type="entry name" value="Adhesion_dom_fimbrial"/>
</dbReference>
<dbReference type="Proteomes" id="UP000255125">
    <property type="component" value="Unassembled WGS sequence"/>
</dbReference>
<dbReference type="EMBL" id="UGUS01000002">
    <property type="protein sequence ID" value="SUD30578.1"/>
    <property type="molecule type" value="Genomic_DNA"/>
</dbReference>
<dbReference type="GO" id="GO:0043709">
    <property type="term" value="P:cell adhesion involved in single-species biofilm formation"/>
    <property type="evidence" value="ECO:0007669"/>
    <property type="project" value="TreeGrafter"/>
</dbReference>
<evidence type="ECO:0000313" key="4">
    <source>
        <dbReference type="Proteomes" id="UP000255125"/>
    </source>
</evidence>
<evidence type="ECO:0000256" key="1">
    <source>
        <dbReference type="SAM" id="SignalP"/>
    </source>
</evidence>
<dbReference type="SUPFAM" id="SSF49401">
    <property type="entry name" value="Bacterial adhesins"/>
    <property type="match status" value="1"/>
</dbReference>
<dbReference type="Gene3D" id="2.60.40.1090">
    <property type="entry name" value="Fimbrial-type adhesion domain"/>
    <property type="match status" value="1"/>
</dbReference>
<name>A0A379ICR3_PSEFL</name>
<feature type="chain" id="PRO_5017077658" evidence="1">
    <location>
        <begin position="26"/>
        <end position="178"/>
    </location>
</feature>
<dbReference type="AlphaFoldDB" id="A0A379ICR3"/>
<dbReference type="GO" id="GO:0009289">
    <property type="term" value="C:pilus"/>
    <property type="evidence" value="ECO:0007669"/>
    <property type="project" value="InterPro"/>
</dbReference>
<accession>A0A379ICR3</accession>
<dbReference type="PANTHER" id="PTHR33420:SF5">
    <property type="entry name" value="FIMBRIAL SUBUNIT"/>
    <property type="match status" value="1"/>
</dbReference>
<sequence>MKSLSKVILPLAGLMIAGSLPTANAANGTVSFTGEIVQSTCSVVSGDQSKTVVLGKYPTSAFPKTGATSGAKAFTISLEKCEAGDYSLRFDGNTPTGNPDLLAVTGGARGVGVEILDNNSAIVPITQDVAAPATVSIAATGTSPGAATFNLRARYRSFQDVVTAGQANSNATFTIQYK</sequence>
<feature type="domain" description="Fimbrial-type adhesion" evidence="2">
    <location>
        <begin position="31"/>
        <end position="178"/>
    </location>
</feature>
<dbReference type="PANTHER" id="PTHR33420">
    <property type="entry name" value="FIMBRIAL SUBUNIT ELFA-RELATED"/>
    <property type="match status" value="1"/>
</dbReference>
<proteinExistence type="predicted"/>
<gene>
    <name evidence="3" type="primary">fimA_1</name>
    <name evidence="3" type="ORF">NCTC10392_02500</name>
</gene>
<feature type="signal peptide" evidence="1">
    <location>
        <begin position="1"/>
        <end position="25"/>
    </location>
</feature>
<dbReference type="InterPro" id="IPR008966">
    <property type="entry name" value="Adhesion_dom_sf"/>
</dbReference>
<dbReference type="InterPro" id="IPR050263">
    <property type="entry name" value="Bact_Fimbrial_Adh_Pro"/>
</dbReference>
<dbReference type="Pfam" id="PF00419">
    <property type="entry name" value="Fimbrial"/>
    <property type="match status" value="1"/>
</dbReference>
<evidence type="ECO:0000259" key="2">
    <source>
        <dbReference type="Pfam" id="PF00419"/>
    </source>
</evidence>
<reference evidence="3 4" key="1">
    <citation type="submission" date="2018-06" db="EMBL/GenBank/DDBJ databases">
        <authorList>
            <consortium name="Pathogen Informatics"/>
            <person name="Doyle S."/>
        </authorList>
    </citation>
    <scope>NUCLEOTIDE SEQUENCE [LARGE SCALE GENOMIC DNA]</scope>
    <source>
        <strain evidence="3 4">NCTC10392</strain>
    </source>
</reference>
<keyword evidence="1" id="KW-0732">Signal</keyword>
<evidence type="ECO:0000313" key="3">
    <source>
        <dbReference type="EMBL" id="SUD30578.1"/>
    </source>
</evidence>
<dbReference type="InterPro" id="IPR036937">
    <property type="entry name" value="Adhesion_dom_fimbrial_sf"/>
</dbReference>